<dbReference type="Proteomes" id="UP000827986">
    <property type="component" value="Unassembled WGS sequence"/>
</dbReference>
<evidence type="ECO:0000313" key="1">
    <source>
        <dbReference type="EMBL" id="KAH1166220.1"/>
    </source>
</evidence>
<keyword evidence="2" id="KW-1185">Reference proteome</keyword>
<proteinExistence type="predicted"/>
<gene>
    <name evidence="1" type="ORF">KIL84_015392</name>
</gene>
<reference evidence="1" key="1">
    <citation type="submission" date="2021-09" db="EMBL/GenBank/DDBJ databases">
        <title>The genome of Mauremys mutica provides insights into the evolution of semi-aquatic lifestyle.</title>
        <authorList>
            <person name="Gong S."/>
            <person name="Gao Y."/>
        </authorList>
    </citation>
    <scope>NUCLEOTIDE SEQUENCE</scope>
    <source>
        <strain evidence="1">MM-2020</strain>
        <tissue evidence="1">Muscle</tissue>
    </source>
</reference>
<evidence type="ECO:0000313" key="2">
    <source>
        <dbReference type="Proteomes" id="UP000827986"/>
    </source>
</evidence>
<organism evidence="1 2">
    <name type="scientific">Mauremys mutica</name>
    <name type="common">yellowpond turtle</name>
    <dbReference type="NCBI Taxonomy" id="74926"/>
    <lineage>
        <taxon>Eukaryota</taxon>
        <taxon>Metazoa</taxon>
        <taxon>Chordata</taxon>
        <taxon>Craniata</taxon>
        <taxon>Vertebrata</taxon>
        <taxon>Euteleostomi</taxon>
        <taxon>Archelosauria</taxon>
        <taxon>Testudinata</taxon>
        <taxon>Testudines</taxon>
        <taxon>Cryptodira</taxon>
        <taxon>Durocryptodira</taxon>
        <taxon>Testudinoidea</taxon>
        <taxon>Geoemydidae</taxon>
        <taxon>Geoemydinae</taxon>
        <taxon>Mauremys</taxon>
    </lineage>
</organism>
<name>A0A9D3WSC1_9SAUR</name>
<comment type="caution">
    <text evidence="1">The sequence shown here is derived from an EMBL/GenBank/DDBJ whole genome shotgun (WGS) entry which is preliminary data.</text>
</comment>
<accession>A0A9D3WSC1</accession>
<sequence length="208" mass="21201">MAQSWPKPLEPLAGQAPPLRPCCPTACSLCHGLALLITLQAGAFSGSPTGRTWHRGLAKQQAKGAGTQWHLLCDASANSTGALGHGTQSHAQLVPPTAERHPLIRVPGTRVGRSATCPWHNSSQTGLGGGACAFPAGEGPHNLPADPAALAGDVAQLACPPGVLVSGQRWCAAAITRTEPGQAAAGTSPFTSSFSLAFWVKLVNLDVG</sequence>
<dbReference type="EMBL" id="JAHDVG010000487">
    <property type="protein sequence ID" value="KAH1166220.1"/>
    <property type="molecule type" value="Genomic_DNA"/>
</dbReference>
<protein>
    <submittedName>
        <fullName evidence="1">Uncharacterized protein</fullName>
    </submittedName>
</protein>
<dbReference type="AlphaFoldDB" id="A0A9D3WSC1"/>